<gene>
    <name evidence="4" type="ORF">V6N12_065915</name>
</gene>
<keyword evidence="5" id="KW-1185">Reference proteome</keyword>
<feature type="region of interest" description="Disordered" evidence="2">
    <location>
        <begin position="21"/>
        <end position="55"/>
    </location>
</feature>
<organism evidence="4 5">
    <name type="scientific">Hibiscus sabdariffa</name>
    <name type="common">roselle</name>
    <dbReference type="NCBI Taxonomy" id="183260"/>
    <lineage>
        <taxon>Eukaryota</taxon>
        <taxon>Viridiplantae</taxon>
        <taxon>Streptophyta</taxon>
        <taxon>Embryophyta</taxon>
        <taxon>Tracheophyta</taxon>
        <taxon>Spermatophyta</taxon>
        <taxon>Magnoliopsida</taxon>
        <taxon>eudicotyledons</taxon>
        <taxon>Gunneridae</taxon>
        <taxon>Pentapetalae</taxon>
        <taxon>rosids</taxon>
        <taxon>malvids</taxon>
        <taxon>Malvales</taxon>
        <taxon>Malvaceae</taxon>
        <taxon>Malvoideae</taxon>
        <taxon>Hibiscus</taxon>
    </lineage>
</organism>
<name>A0ABR2BEH4_9ROSI</name>
<dbReference type="PROSITE" id="PS50089">
    <property type="entry name" value="ZF_RING_2"/>
    <property type="match status" value="1"/>
</dbReference>
<feature type="compositionally biased region" description="Basic and acidic residues" evidence="2">
    <location>
        <begin position="312"/>
        <end position="332"/>
    </location>
</feature>
<reference evidence="4 5" key="1">
    <citation type="journal article" date="2024" name="G3 (Bethesda)">
        <title>Genome assembly of Hibiscus sabdariffa L. provides insights into metabolisms of medicinal natural products.</title>
        <authorList>
            <person name="Kim T."/>
        </authorList>
    </citation>
    <scope>NUCLEOTIDE SEQUENCE [LARGE SCALE GENOMIC DNA]</scope>
    <source>
        <strain evidence="4">TK-2024</strain>
        <tissue evidence="4">Old leaves</tissue>
    </source>
</reference>
<keyword evidence="1" id="KW-0863">Zinc-finger</keyword>
<keyword evidence="1" id="KW-0479">Metal-binding</keyword>
<dbReference type="Gene3D" id="3.30.40.10">
    <property type="entry name" value="Zinc/RING finger domain, C3HC4 (zinc finger)"/>
    <property type="match status" value="1"/>
</dbReference>
<dbReference type="CDD" id="cd16647">
    <property type="entry name" value="mRING-HC-C3HC5_NEU1"/>
    <property type="match status" value="1"/>
</dbReference>
<evidence type="ECO:0000256" key="2">
    <source>
        <dbReference type="SAM" id="MobiDB-lite"/>
    </source>
</evidence>
<evidence type="ECO:0000256" key="1">
    <source>
        <dbReference type="PROSITE-ProRule" id="PRU00175"/>
    </source>
</evidence>
<feature type="compositionally biased region" description="Acidic residues" evidence="2">
    <location>
        <begin position="656"/>
        <end position="669"/>
    </location>
</feature>
<dbReference type="InterPro" id="IPR001841">
    <property type="entry name" value="Znf_RING"/>
</dbReference>
<evidence type="ECO:0000313" key="5">
    <source>
        <dbReference type="Proteomes" id="UP001472677"/>
    </source>
</evidence>
<keyword evidence="1" id="KW-0862">Zinc</keyword>
<accession>A0ABR2BEH4</accession>
<feature type="domain" description="RING-type" evidence="3">
    <location>
        <begin position="814"/>
        <end position="853"/>
    </location>
</feature>
<dbReference type="InterPro" id="IPR013083">
    <property type="entry name" value="Znf_RING/FYVE/PHD"/>
</dbReference>
<comment type="caution">
    <text evidence="4">The sequence shown here is derived from an EMBL/GenBank/DDBJ whole genome shotgun (WGS) entry which is preliminary data.</text>
</comment>
<dbReference type="PANTHER" id="PTHR47820">
    <property type="entry name" value="BNAC05G24000D PROTEIN"/>
    <property type="match status" value="1"/>
</dbReference>
<feature type="compositionally biased region" description="Polar residues" evidence="2">
    <location>
        <begin position="75"/>
        <end position="85"/>
    </location>
</feature>
<evidence type="ECO:0000313" key="4">
    <source>
        <dbReference type="EMBL" id="KAK8505462.1"/>
    </source>
</evidence>
<dbReference type="Pfam" id="PF13920">
    <property type="entry name" value="zf-C3HC4_3"/>
    <property type="match status" value="1"/>
</dbReference>
<dbReference type="PANTHER" id="PTHR47820:SF3">
    <property type="entry name" value="OS07G0499800 PROTEIN"/>
    <property type="match status" value="1"/>
</dbReference>
<dbReference type="SUPFAM" id="SSF57850">
    <property type="entry name" value="RING/U-box"/>
    <property type="match status" value="1"/>
</dbReference>
<dbReference type="Proteomes" id="UP001472677">
    <property type="component" value="Unassembled WGS sequence"/>
</dbReference>
<feature type="compositionally biased region" description="Low complexity" evidence="2">
    <location>
        <begin position="86"/>
        <end position="103"/>
    </location>
</feature>
<feature type="region of interest" description="Disordered" evidence="2">
    <location>
        <begin position="625"/>
        <end position="689"/>
    </location>
</feature>
<feature type="compositionally biased region" description="Polar residues" evidence="2">
    <location>
        <begin position="638"/>
        <end position="650"/>
    </location>
</feature>
<feature type="region of interest" description="Disordered" evidence="2">
    <location>
        <begin position="304"/>
        <end position="339"/>
    </location>
</feature>
<sequence>MVMSMSQDVNEVAEPLLAPSQSHSNIASQPTPMLPASTTKNAQNSPAQLDNASTKNNLGASSLVQIWEARLNQSNSINSNHNRSQSMDSNTSRTSSSMNSNDNNDMEQPSTCGPFDEIIENQTDNVDSLADSEPQLDRIAAAEAASSCCRTFEAEETERVRIVDIIEKLKKGGEDVDDHEHINNDHKHCSTSVQAEHKCFSLATNLSRLRLRKAVNDLIIQRKQDKNRELDSLGKRQRVSKFPQRGRLQSMLRLRSLQRCQTIQDKCRPQLPEAQLNRLPQASTIMHFREKFSTGVDHITTPQTVSATSRCLQKDKKSTGKPQQREESHCQKGDQSSWQVNRSITNKNEDIHQQAKPISDAIQQKTSLEARCPESLKNANATIPLEDQPHIEVTKKQGSNSQQHIYLASQETAEPEIVTRNEVAKVEQEKDQHHLSLESQQTMETSTSLNSSVENEIGEEEDSGNQQHVMLDSRYQDIVEKSSAFYNNENTENEVTEEEEDHYQHYFDENNDYDWFSNVSRPRSYWERLRKAWYQEVLSKASKNGEIRELVERGRVSTLLASDFRESMDRLLTSHIQMQSDGAEDVEDKEGTVCRGRVSTLHGSDFLQTMNRIMTCHAQIQVNGTENQQEVEGKEETVQPSSSLQRNNLHTIHDQGEEEDGDEYEDEEERSLSSHQCHETNNYFNHSSSSLQLSSPYALMMRSWSSQDDNETRNDYERSASVFSPPPQPSQVQCYQDAARQSSSSTNRPSLEIELICDLRGHMEQLHHEVSELRKSVLMCTEMQMKLQHYMFNGEAHAGEPKHSAGGIPWKRSCCICYEMQVDSLLYRCGHMCTCLKCGKELQWRSGKCPICRAPILDVVPAK</sequence>
<protein>
    <recommendedName>
        <fullName evidence="3">RING-type domain-containing protein</fullName>
    </recommendedName>
</protein>
<dbReference type="EMBL" id="JBBPBM010000127">
    <property type="protein sequence ID" value="KAK8505462.1"/>
    <property type="molecule type" value="Genomic_DNA"/>
</dbReference>
<feature type="region of interest" description="Disordered" evidence="2">
    <location>
        <begin position="705"/>
        <end position="747"/>
    </location>
</feature>
<feature type="region of interest" description="Disordered" evidence="2">
    <location>
        <begin position="75"/>
        <end position="112"/>
    </location>
</feature>
<evidence type="ECO:0000259" key="3">
    <source>
        <dbReference type="PROSITE" id="PS50089"/>
    </source>
</evidence>
<proteinExistence type="predicted"/>